<evidence type="ECO:0008006" key="4">
    <source>
        <dbReference type="Google" id="ProtNLM"/>
    </source>
</evidence>
<dbReference type="EMBL" id="KQ991720">
    <property type="protein sequence ID" value="KZV51364.1"/>
    <property type="molecule type" value="Genomic_DNA"/>
</dbReference>
<organism evidence="2 3">
    <name type="scientific">Dorcoceras hygrometricum</name>
    <dbReference type="NCBI Taxonomy" id="472368"/>
    <lineage>
        <taxon>Eukaryota</taxon>
        <taxon>Viridiplantae</taxon>
        <taxon>Streptophyta</taxon>
        <taxon>Embryophyta</taxon>
        <taxon>Tracheophyta</taxon>
        <taxon>Spermatophyta</taxon>
        <taxon>Magnoliopsida</taxon>
        <taxon>eudicotyledons</taxon>
        <taxon>Gunneridae</taxon>
        <taxon>Pentapetalae</taxon>
        <taxon>asterids</taxon>
        <taxon>lamiids</taxon>
        <taxon>Lamiales</taxon>
        <taxon>Gesneriaceae</taxon>
        <taxon>Didymocarpoideae</taxon>
        <taxon>Trichosporeae</taxon>
        <taxon>Loxocarpinae</taxon>
        <taxon>Dorcoceras</taxon>
    </lineage>
</organism>
<dbReference type="AlphaFoldDB" id="A0A2Z7D2V6"/>
<reference evidence="2 3" key="1">
    <citation type="journal article" date="2015" name="Proc. Natl. Acad. Sci. U.S.A.">
        <title>The resurrection genome of Boea hygrometrica: A blueprint for survival of dehydration.</title>
        <authorList>
            <person name="Xiao L."/>
            <person name="Yang G."/>
            <person name="Zhang L."/>
            <person name="Yang X."/>
            <person name="Zhao S."/>
            <person name="Ji Z."/>
            <person name="Zhou Q."/>
            <person name="Hu M."/>
            <person name="Wang Y."/>
            <person name="Chen M."/>
            <person name="Xu Y."/>
            <person name="Jin H."/>
            <person name="Xiao X."/>
            <person name="Hu G."/>
            <person name="Bao F."/>
            <person name="Hu Y."/>
            <person name="Wan P."/>
            <person name="Li L."/>
            <person name="Deng X."/>
            <person name="Kuang T."/>
            <person name="Xiang C."/>
            <person name="Zhu J.K."/>
            <person name="Oliver M.J."/>
            <person name="He Y."/>
        </authorList>
    </citation>
    <scope>NUCLEOTIDE SEQUENCE [LARGE SCALE GENOMIC DNA]</scope>
    <source>
        <strain evidence="3">cv. XS01</strain>
    </source>
</reference>
<feature type="compositionally biased region" description="Polar residues" evidence="1">
    <location>
        <begin position="420"/>
        <end position="435"/>
    </location>
</feature>
<gene>
    <name evidence="2" type="ORF">F511_43645</name>
</gene>
<sequence length="488" mass="54268">MAASFFNNAIHIDFDSVLAMDEPGMVSMFQGLVDSGLQGFLGCSAIVYEAALVEFFANGRVRDGLVVSSVDGVWAVEECADRWVKIPKRVISTEVPLQRQYDDTLPRLSVFFKLLRKRWADVCLEAVAFCVQKLLPVGSSQFCRSLQIVESVPSFAPGSSSVFALRFSPFCSVFVDLSLLNRISSADISEFLSVIAIEKTVLRGVQSFEDSFAVAPRVQLALEQQQSSSSSSSSSLRFDQTDIHATASSQPTSFPDFSATLADFQATLSEQLFDSQSNISSKLHKIEQSVRDSLTDQAAVFKSLNQEARQETRTLNDVHTIHFNEFRKQVLTQNASIFVGLADVRKEVQDVNAKVDIMAARLNAIQKDVEATKEAHSHQILEFHSQAQENHAVIHAQLSELVDYIHRGRADKKGEISGSRGPQQPAGTHITGSAVTPSFEQRVQLAQRRLVQTVINADAATREREEAAERDRERRRKEAQSLKKRRRD</sequence>
<feature type="region of interest" description="Disordered" evidence="1">
    <location>
        <begin position="412"/>
        <end position="435"/>
    </location>
</feature>
<name>A0A2Z7D2V6_9LAMI</name>
<feature type="compositionally biased region" description="Basic and acidic residues" evidence="1">
    <location>
        <begin position="460"/>
        <end position="481"/>
    </location>
</feature>
<protein>
    <recommendedName>
        <fullName evidence="4">ICln family transporter: chloride ion current inducer protein I(Cln)</fullName>
    </recommendedName>
</protein>
<dbReference type="Proteomes" id="UP000250235">
    <property type="component" value="Unassembled WGS sequence"/>
</dbReference>
<proteinExistence type="predicted"/>
<evidence type="ECO:0000256" key="1">
    <source>
        <dbReference type="SAM" id="MobiDB-lite"/>
    </source>
</evidence>
<accession>A0A2Z7D2V6</accession>
<keyword evidence="3" id="KW-1185">Reference proteome</keyword>
<evidence type="ECO:0000313" key="2">
    <source>
        <dbReference type="EMBL" id="KZV51364.1"/>
    </source>
</evidence>
<evidence type="ECO:0000313" key="3">
    <source>
        <dbReference type="Proteomes" id="UP000250235"/>
    </source>
</evidence>
<feature type="region of interest" description="Disordered" evidence="1">
    <location>
        <begin position="454"/>
        <end position="488"/>
    </location>
</feature>